<accession>A0ABS0AW80</accession>
<dbReference type="Gene3D" id="3.20.20.70">
    <property type="entry name" value="Aldolase class I"/>
    <property type="match status" value="1"/>
</dbReference>
<evidence type="ECO:0000313" key="12">
    <source>
        <dbReference type="Proteomes" id="UP000662703"/>
    </source>
</evidence>
<evidence type="ECO:0000259" key="10">
    <source>
        <dbReference type="Pfam" id="PF00697"/>
    </source>
</evidence>
<dbReference type="HAMAP" id="MF_00135">
    <property type="entry name" value="PRAI"/>
    <property type="match status" value="1"/>
</dbReference>
<dbReference type="Proteomes" id="UP000662703">
    <property type="component" value="Unassembled WGS sequence"/>
</dbReference>
<dbReference type="RefSeq" id="WP_161385382.1">
    <property type="nucleotide sequence ID" value="NZ_ARXX01000099.1"/>
</dbReference>
<gene>
    <name evidence="9" type="primary">trpF</name>
    <name evidence="11" type="ORF">Y5W_03693</name>
</gene>
<feature type="domain" description="N-(5'phosphoribosyl) anthranilate isomerase (PRAI)" evidence="10">
    <location>
        <begin position="6"/>
        <end position="190"/>
    </location>
</feature>
<dbReference type="EC" id="5.3.1.24" evidence="3 9"/>
<evidence type="ECO:0000256" key="2">
    <source>
        <dbReference type="ARBA" id="ARBA00004664"/>
    </source>
</evidence>
<dbReference type="Pfam" id="PF00697">
    <property type="entry name" value="PRAI"/>
    <property type="match status" value="1"/>
</dbReference>
<name>A0ABS0AW80_9GAMM</name>
<dbReference type="GO" id="GO:0016853">
    <property type="term" value="F:isomerase activity"/>
    <property type="evidence" value="ECO:0007669"/>
    <property type="project" value="UniProtKB-KW"/>
</dbReference>
<evidence type="ECO:0000256" key="5">
    <source>
        <dbReference type="ARBA" id="ARBA00022605"/>
    </source>
</evidence>
<evidence type="ECO:0000256" key="1">
    <source>
        <dbReference type="ARBA" id="ARBA00001164"/>
    </source>
</evidence>
<evidence type="ECO:0000256" key="9">
    <source>
        <dbReference type="HAMAP-Rule" id="MF_00135"/>
    </source>
</evidence>
<dbReference type="PANTHER" id="PTHR42894:SF1">
    <property type="entry name" value="N-(5'-PHOSPHORIBOSYL)ANTHRANILATE ISOMERASE"/>
    <property type="match status" value="1"/>
</dbReference>
<organism evidence="11 12">
    <name type="scientific">Alloalcanivorax profundimaris</name>
    <dbReference type="NCBI Taxonomy" id="2735259"/>
    <lineage>
        <taxon>Bacteria</taxon>
        <taxon>Pseudomonadati</taxon>
        <taxon>Pseudomonadota</taxon>
        <taxon>Gammaproteobacteria</taxon>
        <taxon>Oceanospirillales</taxon>
        <taxon>Alcanivoracaceae</taxon>
        <taxon>Alloalcanivorax</taxon>
    </lineage>
</organism>
<sequence>MNAPRVKICGITRAEDGLHAARAGADAIGLVFHPASPRYVTPRQAAGIVAALPPLVTTVGLFVDAAPDAVAAVLDDVPLDLLQFHGDESPAYGAAFRRPWIKALRMRDGADPAAEAERYAAAGARGLLVDSYVPGVPGGTGERFDWSRLPGELALPLILAGGLDPDNVAAAVRATRPWAVDVSGGVECRGDDGRRLGGIKDPGAVTAFIRAARFHDEPSSMTKE</sequence>
<keyword evidence="5 9" id="KW-0028">Amino-acid biosynthesis</keyword>
<keyword evidence="6 9" id="KW-0822">Tryptophan biosynthesis</keyword>
<evidence type="ECO:0000256" key="8">
    <source>
        <dbReference type="ARBA" id="ARBA00023235"/>
    </source>
</evidence>
<comment type="similarity">
    <text evidence="9">Belongs to the TrpF family.</text>
</comment>
<protein>
    <recommendedName>
        <fullName evidence="4 9">N-(5'-phosphoribosyl)anthranilate isomerase</fullName>
        <shortName evidence="9">PRAI</shortName>
        <ecNumber evidence="3 9">5.3.1.24</ecNumber>
    </recommendedName>
</protein>
<evidence type="ECO:0000313" key="11">
    <source>
        <dbReference type="EMBL" id="MBF5058399.1"/>
    </source>
</evidence>
<keyword evidence="7 9" id="KW-0057">Aromatic amino acid biosynthesis</keyword>
<proteinExistence type="inferred from homology"/>
<evidence type="ECO:0000256" key="6">
    <source>
        <dbReference type="ARBA" id="ARBA00022822"/>
    </source>
</evidence>
<dbReference type="InterPro" id="IPR011060">
    <property type="entry name" value="RibuloseP-bd_barrel"/>
</dbReference>
<comment type="caution">
    <text evidence="11">The sequence shown here is derived from an EMBL/GenBank/DDBJ whole genome shotgun (WGS) entry which is preliminary data.</text>
</comment>
<dbReference type="PANTHER" id="PTHR42894">
    <property type="entry name" value="N-(5'-PHOSPHORIBOSYL)ANTHRANILATE ISOMERASE"/>
    <property type="match status" value="1"/>
</dbReference>
<evidence type="ECO:0000256" key="4">
    <source>
        <dbReference type="ARBA" id="ARBA00022272"/>
    </source>
</evidence>
<dbReference type="CDD" id="cd00405">
    <property type="entry name" value="PRAI"/>
    <property type="match status" value="1"/>
</dbReference>
<dbReference type="InterPro" id="IPR044643">
    <property type="entry name" value="TrpF_fam"/>
</dbReference>
<dbReference type="NCBIfam" id="NF002298">
    <property type="entry name" value="PRK01222.1-4"/>
    <property type="match status" value="1"/>
</dbReference>
<comment type="pathway">
    <text evidence="2 9">Amino-acid biosynthesis; L-tryptophan biosynthesis; L-tryptophan from chorismate: step 3/5.</text>
</comment>
<comment type="catalytic activity">
    <reaction evidence="1 9">
        <text>N-(5-phospho-beta-D-ribosyl)anthranilate = 1-(2-carboxyphenylamino)-1-deoxy-D-ribulose 5-phosphate</text>
        <dbReference type="Rhea" id="RHEA:21540"/>
        <dbReference type="ChEBI" id="CHEBI:18277"/>
        <dbReference type="ChEBI" id="CHEBI:58613"/>
        <dbReference type="EC" id="5.3.1.24"/>
    </reaction>
</comment>
<dbReference type="SUPFAM" id="SSF51366">
    <property type="entry name" value="Ribulose-phoshate binding barrel"/>
    <property type="match status" value="1"/>
</dbReference>
<evidence type="ECO:0000256" key="3">
    <source>
        <dbReference type="ARBA" id="ARBA00012572"/>
    </source>
</evidence>
<reference evidence="11 12" key="1">
    <citation type="submission" date="2012-09" db="EMBL/GenBank/DDBJ databases">
        <title>Genome Sequence of alkane-degrading Bacterium Alcanivorax sp. 521-1.</title>
        <authorList>
            <person name="Lai Q."/>
            <person name="Shao Z."/>
        </authorList>
    </citation>
    <scope>NUCLEOTIDE SEQUENCE [LARGE SCALE GENOMIC DNA]</scope>
    <source>
        <strain evidence="11 12">521-1</strain>
    </source>
</reference>
<dbReference type="InterPro" id="IPR013785">
    <property type="entry name" value="Aldolase_TIM"/>
</dbReference>
<keyword evidence="8 9" id="KW-0413">Isomerase</keyword>
<dbReference type="InterPro" id="IPR001240">
    <property type="entry name" value="PRAI_dom"/>
</dbReference>
<keyword evidence="12" id="KW-1185">Reference proteome</keyword>
<evidence type="ECO:0000256" key="7">
    <source>
        <dbReference type="ARBA" id="ARBA00023141"/>
    </source>
</evidence>
<dbReference type="EMBL" id="ARXX01000099">
    <property type="protein sequence ID" value="MBF5058399.1"/>
    <property type="molecule type" value="Genomic_DNA"/>
</dbReference>